<dbReference type="PANTHER" id="PTHR46268:SF6">
    <property type="entry name" value="UNIVERSAL STRESS PROTEIN UP12"/>
    <property type="match status" value="1"/>
</dbReference>
<dbReference type="Gene3D" id="3.40.50.620">
    <property type="entry name" value="HUPs"/>
    <property type="match status" value="2"/>
</dbReference>
<evidence type="ECO:0000313" key="4">
    <source>
        <dbReference type="Proteomes" id="UP000608024"/>
    </source>
</evidence>
<comment type="similarity">
    <text evidence="1">Belongs to the universal stress protein A family.</text>
</comment>
<evidence type="ECO:0000259" key="2">
    <source>
        <dbReference type="Pfam" id="PF00582"/>
    </source>
</evidence>
<dbReference type="InterPro" id="IPR006015">
    <property type="entry name" value="Universal_stress_UspA"/>
</dbReference>
<name>A0A919DW05_9ACTN</name>
<feature type="domain" description="UspA" evidence="2">
    <location>
        <begin position="24"/>
        <end position="160"/>
    </location>
</feature>
<keyword evidence="4" id="KW-1185">Reference proteome</keyword>
<proteinExistence type="inferred from homology"/>
<dbReference type="Pfam" id="PF00582">
    <property type="entry name" value="Usp"/>
    <property type="match status" value="2"/>
</dbReference>
<protein>
    <submittedName>
        <fullName evidence="3">Stress-inducible protein</fullName>
    </submittedName>
</protein>
<dbReference type="SUPFAM" id="SSF52402">
    <property type="entry name" value="Adenine nucleotide alpha hydrolases-like"/>
    <property type="match status" value="2"/>
</dbReference>
<dbReference type="RefSeq" id="WP_190139872.1">
    <property type="nucleotide sequence ID" value="NZ_BNBT01000167.1"/>
</dbReference>
<gene>
    <name evidence="3" type="ORF">GCM10018785_66420</name>
</gene>
<dbReference type="EMBL" id="BNBT01000167">
    <property type="protein sequence ID" value="GHE90151.1"/>
    <property type="molecule type" value="Genomic_DNA"/>
</dbReference>
<reference evidence="3" key="1">
    <citation type="journal article" date="2014" name="Int. J. Syst. Evol. Microbiol.">
        <title>Complete genome sequence of Corynebacterium casei LMG S-19264T (=DSM 44701T), isolated from a smear-ripened cheese.</title>
        <authorList>
            <consortium name="US DOE Joint Genome Institute (JGI-PGF)"/>
            <person name="Walter F."/>
            <person name="Albersmeier A."/>
            <person name="Kalinowski J."/>
            <person name="Ruckert C."/>
        </authorList>
    </citation>
    <scope>NUCLEOTIDE SEQUENCE</scope>
    <source>
        <strain evidence="3">JCM 4784</strain>
    </source>
</reference>
<dbReference type="AlphaFoldDB" id="A0A919DW05"/>
<dbReference type="Proteomes" id="UP000608024">
    <property type="component" value="Unassembled WGS sequence"/>
</dbReference>
<dbReference type="PANTHER" id="PTHR46268">
    <property type="entry name" value="STRESS RESPONSE PROTEIN NHAX"/>
    <property type="match status" value="1"/>
</dbReference>
<evidence type="ECO:0000313" key="3">
    <source>
        <dbReference type="EMBL" id="GHE90151.1"/>
    </source>
</evidence>
<reference evidence="3" key="2">
    <citation type="submission" date="2020-09" db="EMBL/GenBank/DDBJ databases">
        <authorList>
            <person name="Sun Q."/>
            <person name="Ohkuma M."/>
        </authorList>
    </citation>
    <scope>NUCLEOTIDE SEQUENCE</scope>
    <source>
        <strain evidence="3">JCM 4784</strain>
    </source>
</reference>
<feature type="domain" description="UspA" evidence="2">
    <location>
        <begin position="184"/>
        <end position="318"/>
    </location>
</feature>
<accession>A0A919DW05</accession>
<comment type="caution">
    <text evidence="3">The sequence shown here is derived from an EMBL/GenBank/DDBJ whole genome shotgun (WGS) entry which is preliminary data.</text>
</comment>
<dbReference type="InterPro" id="IPR006016">
    <property type="entry name" value="UspA"/>
</dbReference>
<organism evidence="3 4">
    <name type="scientific">Streptomyces longispororuber</name>
    <dbReference type="NCBI Taxonomy" id="68230"/>
    <lineage>
        <taxon>Bacteria</taxon>
        <taxon>Bacillati</taxon>
        <taxon>Actinomycetota</taxon>
        <taxon>Actinomycetes</taxon>
        <taxon>Kitasatosporales</taxon>
        <taxon>Streptomycetaceae</taxon>
        <taxon>Streptomyces</taxon>
    </lineage>
</organism>
<dbReference type="PRINTS" id="PR01438">
    <property type="entry name" value="UNVRSLSTRESS"/>
</dbReference>
<sequence>MKRNHTLSPSGIRLRAVPSAVPRVVTVGVDGSRASMDAADWAAREALRHDVPLRLVNAGAPPPASPARGHRLPGPDADRARGVLDRAAIALAYVHPALEIHAQQPRGPVVPALLAASAEAEALVLGSSGPVVTAGFTGFLAGSVATSVAARAERPVVLVRAGERPEDAHVPDATGAPSRTTPHRPVVLCLDVRDPGERLVEYAFTAATARGAPLRVLYAWSTPRSARSPAATDLADHLARERAARAELLGVLEPWRRAFPRTEVVARTVFGRPGPHLPKAAADASLLVVGRRTTAGPRLGRTAHAAIHHVVRPVAVVPYA</sequence>
<dbReference type="InterPro" id="IPR014729">
    <property type="entry name" value="Rossmann-like_a/b/a_fold"/>
</dbReference>
<evidence type="ECO:0000256" key="1">
    <source>
        <dbReference type="ARBA" id="ARBA00008791"/>
    </source>
</evidence>